<keyword evidence="1" id="KW-0732">Signal</keyword>
<proteinExistence type="predicted"/>
<evidence type="ECO:0000256" key="1">
    <source>
        <dbReference type="SAM" id="SignalP"/>
    </source>
</evidence>
<organism evidence="2 3">
    <name type="scientific">Pantoea rwandensis</name>
    <dbReference type="NCBI Taxonomy" id="1076550"/>
    <lineage>
        <taxon>Bacteria</taxon>
        <taxon>Pseudomonadati</taxon>
        <taxon>Pseudomonadota</taxon>
        <taxon>Gammaproteobacteria</taxon>
        <taxon>Enterobacterales</taxon>
        <taxon>Erwiniaceae</taxon>
        <taxon>Pantoea</taxon>
    </lineage>
</organism>
<feature type="signal peptide" evidence="1">
    <location>
        <begin position="1"/>
        <end position="21"/>
    </location>
</feature>
<dbReference type="RefSeq" id="WP_084933646.1">
    <property type="nucleotide sequence ID" value="NZ_MLFR01000004.1"/>
</dbReference>
<dbReference type="Proteomes" id="UP000193558">
    <property type="component" value="Unassembled WGS sequence"/>
</dbReference>
<name>A0A1X1D1E2_9GAMM</name>
<dbReference type="AlphaFoldDB" id="A0A1X1D1E2"/>
<evidence type="ECO:0000313" key="3">
    <source>
        <dbReference type="Proteomes" id="UP000193558"/>
    </source>
</evidence>
<sequence length="184" mass="20756">MKKFFSYSALALMMFSPLALASVSLSQPKSTEFDKTIITEAEHHGLSRIELDKSQTFTVLNNGKVLGTLIQGKGWVREVQPVCFVGWSKDGKKIDQFMPTIGQGDWETVGCHKVESVGLISKKDDENAKLAVIYTIEASDHYGNDYYVVGFNKSNDIFYDESTTEKFQNSYLKTIADLRKVYQK</sequence>
<reference evidence="2 3" key="1">
    <citation type="journal article" date="2017" name="Antonie Van Leeuwenhoek">
        <title>Phylogenomic resolution of the bacterial genus Pantoea and its relationship with Erwinia and Tatumella.</title>
        <authorList>
            <person name="Palmer M."/>
            <person name="Steenkamp E.T."/>
            <person name="Coetzee M.P."/>
            <person name="Chan W.Y."/>
            <person name="van Zyl E."/>
            <person name="De Maayer P."/>
            <person name="Coutinho T.A."/>
            <person name="Blom J."/>
            <person name="Smits T.H."/>
            <person name="Duffy B."/>
            <person name="Venter S.N."/>
        </authorList>
    </citation>
    <scope>NUCLEOTIDE SEQUENCE [LARGE SCALE GENOMIC DNA]</scope>
    <source>
        <strain evidence="2 3">LMG 26275</strain>
    </source>
</reference>
<comment type="caution">
    <text evidence="2">The sequence shown here is derived from an EMBL/GenBank/DDBJ whole genome shotgun (WGS) entry which is preliminary data.</text>
</comment>
<dbReference type="EMBL" id="MLFR01000004">
    <property type="protein sequence ID" value="ORM70483.1"/>
    <property type="molecule type" value="Genomic_DNA"/>
</dbReference>
<accession>A0A1X1D1E2</accession>
<gene>
    <name evidence="2" type="ORF">HA51_06840</name>
</gene>
<protein>
    <submittedName>
        <fullName evidence="2">Uncharacterized protein</fullName>
    </submittedName>
</protein>
<feature type="chain" id="PRO_5013253318" evidence="1">
    <location>
        <begin position="22"/>
        <end position="184"/>
    </location>
</feature>
<evidence type="ECO:0000313" key="2">
    <source>
        <dbReference type="EMBL" id="ORM70483.1"/>
    </source>
</evidence>
<dbReference type="OrthoDB" id="6433173at2"/>